<accession>A0A249P984</accession>
<protein>
    <submittedName>
        <fullName evidence="2">Uncharacterized protein</fullName>
    </submittedName>
</protein>
<evidence type="ECO:0000313" key="2">
    <source>
        <dbReference type="EMBL" id="ASY62490.1"/>
    </source>
</evidence>
<reference evidence="2 3" key="1">
    <citation type="submission" date="2017-08" db="EMBL/GenBank/DDBJ databases">
        <title>Multipartite genome sequences of Sinorhizobium species nodulating soybeans.</title>
        <authorList>
            <person name="Tian C.F."/>
        </authorList>
    </citation>
    <scope>NUCLEOTIDE SEQUENCE [LARGE SCALE GENOMIC DNA]</scope>
    <source>
        <strain evidence="2 3">CCBAU 05684</strain>
    </source>
</reference>
<dbReference type="EMBL" id="CP023067">
    <property type="protein sequence ID" value="ASY62490.1"/>
    <property type="molecule type" value="Genomic_DNA"/>
</dbReference>
<dbReference type="STRING" id="716928.GCA_000261485_04797"/>
<proteinExistence type="predicted"/>
<keyword evidence="3" id="KW-1185">Reference proteome</keyword>
<evidence type="ECO:0000256" key="1">
    <source>
        <dbReference type="SAM" id="Coils"/>
    </source>
</evidence>
<sequence>MLKKESSGNGDQMNAYERVAARCGMTARQLRRFLSGEIKEPAWGFIHGIRIGWFGLWEEEVRKMQHEMDIYRKRFASDRFQDLKAQIEALAAEAQALSDELQTRKKDISQ</sequence>
<name>A0A249P984_9HYPH</name>
<keyword evidence="1" id="KW-0175">Coiled coil</keyword>
<dbReference type="KEGG" id="esj:SJ05684_c10320"/>
<dbReference type="AlphaFoldDB" id="A0A249P984"/>
<organism evidence="2 3">
    <name type="scientific">Sinorhizobium sojae CCBAU 05684</name>
    <dbReference type="NCBI Taxonomy" id="716928"/>
    <lineage>
        <taxon>Bacteria</taxon>
        <taxon>Pseudomonadati</taxon>
        <taxon>Pseudomonadota</taxon>
        <taxon>Alphaproteobacteria</taxon>
        <taxon>Hyphomicrobiales</taxon>
        <taxon>Rhizobiaceae</taxon>
        <taxon>Sinorhizobium/Ensifer group</taxon>
        <taxon>Sinorhizobium</taxon>
    </lineage>
</organism>
<gene>
    <name evidence="2" type="ORF">SJ05684_c10320</name>
</gene>
<feature type="coiled-coil region" evidence="1">
    <location>
        <begin position="73"/>
        <end position="107"/>
    </location>
</feature>
<dbReference type="Proteomes" id="UP000217211">
    <property type="component" value="Chromosome"/>
</dbReference>
<evidence type="ECO:0000313" key="3">
    <source>
        <dbReference type="Proteomes" id="UP000217211"/>
    </source>
</evidence>